<gene>
    <name evidence="2" type="ORF">GSTENG00027460001</name>
</gene>
<proteinExistence type="predicted"/>
<evidence type="ECO:0000313" key="2">
    <source>
        <dbReference type="EMBL" id="CAG06948.1"/>
    </source>
</evidence>
<feature type="signal peptide" evidence="1">
    <location>
        <begin position="1"/>
        <end position="26"/>
    </location>
</feature>
<dbReference type="EMBL" id="CAAE01014979">
    <property type="protein sequence ID" value="CAG06948.1"/>
    <property type="molecule type" value="Genomic_DNA"/>
</dbReference>
<feature type="chain" id="PRO_5004243162" evidence="1">
    <location>
        <begin position="27"/>
        <end position="55"/>
    </location>
</feature>
<organism evidence="2">
    <name type="scientific">Tetraodon nigroviridis</name>
    <name type="common">Spotted green pufferfish</name>
    <name type="synonym">Chelonodon nigroviridis</name>
    <dbReference type="NCBI Taxonomy" id="99883"/>
    <lineage>
        <taxon>Eukaryota</taxon>
        <taxon>Metazoa</taxon>
        <taxon>Chordata</taxon>
        <taxon>Craniata</taxon>
        <taxon>Vertebrata</taxon>
        <taxon>Euteleostomi</taxon>
        <taxon>Actinopterygii</taxon>
        <taxon>Neopterygii</taxon>
        <taxon>Teleostei</taxon>
        <taxon>Neoteleostei</taxon>
        <taxon>Acanthomorphata</taxon>
        <taxon>Eupercaria</taxon>
        <taxon>Tetraodontiformes</taxon>
        <taxon>Tetradontoidea</taxon>
        <taxon>Tetraodontidae</taxon>
        <taxon>Tetraodon</taxon>
    </lineage>
</organism>
<reference evidence="2" key="2">
    <citation type="submission" date="2004-02" db="EMBL/GenBank/DDBJ databases">
        <authorList>
            <consortium name="Genoscope"/>
            <consortium name="Whitehead Institute Centre for Genome Research"/>
        </authorList>
    </citation>
    <scope>NUCLEOTIDE SEQUENCE</scope>
</reference>
<protein>
    <submittedName>
        <fullName evidence="2">(spotted green pufferfish) hypothetical protein</fullName>
    </submittedName>
</protein>
<comment type="caution">
    <text evidence="2">The sequence shown here is derived from an EMBL/GenBank/DDBJ whole genome shotgun (WGS) entry which is preliminary data.</text>
</comment>
<dbReference type="AlphaFoldDB" id="Q4RXD4"/>
<keyword evidence="1" id="KW-0732">Signal</keyword>
<accession>Q4RXD4</accession>
<name>Q4RXD4_TETNG</name>
<sequence length="55" mass="6370">MRRIQEPSYWWILALMFLISPKHKDCHPACSLRLRRDTESGLLAAGVTASVEWTQ</sequence>
<evidence type="ECO:0000256" key="1">
    <source>
        <dbReference type="SAM" id="SignalP"/>
    </source>
</evidence>
<reference evidence="2" key="1">
    <citation type="journal article" date="2004" name="Nature">
        <title>Genome duplication in the teleost fish Tetraodon nigroviridis reveals the early vertebrate proto-karyotype.</title>
        <authorList>
            <person name="Jaillon O."/>
            <person name="Aury J.-M."/>
            <person name="Brunet F."/>
            <person name="Petit J.-L."/>
            <person name="Stange-Thomann N."/>
            <person name="Mauceli E."/>
            <person name="Bouneau L."/>
            <person name="Fischer C."/>
            <person name="Ozouf-Costaz C."/>
            <person name="Bernot A."/>
            <person name="Nicaud S."/>
            <person name="Jaffe D."/>
            <person name="Fisher S."/>
            <person name="Lutfalla G."/>
            <person name="Dossat C."/>
            <person name="Segurens B."/>
            <person name="Dasilva C."/>
            <person name="Salanoubat M."/>
            <person name="Levy M."/>
            <person name="Boudet N."/>
            <person name="Castellano S."/>
            <person name="Anthouard V."/>
            <person name="Jubin C."/>
            <person name="Castelli V."/>
            <person name="Katinka M."/>
            <person name="Vacherie B."/>
            <person name="Biemont C."/>
            <person name="Skalli Z."/>
            <person name="Cattolico L."/>
            <person name="Poulain J."/>
            <person name="De Berardinis V."/>
            <person name="Cruaud C."/>
            <person name="Duprat S."/>
            <person name="Brottier P."/>
            <person name="Coutanceau J.-P."/>
            <person name="Gouzy J."/>
            <person name="Parra G."/>
            <person name="Lardier G."/>
            <person name="Chapple C."/>
            <person name="McKernan K.J."/>
            <person name="McEwan P."/>
            <person name="Bosak S."/>
            <person name="Kellis M."/>
            <person name="Volff J.-N."/>
            <person name="Guigo R."/>
            <person name="Zody M.C."/>
            <person name="Mesirov J."/>
            <person name="Lindblad-Toh K."/>
            <person name="Birren B."/>
            <person name="Nusbaum C."/>
            <person name="Kahn D."/>
            <person name="Robinson-Rechavi M."/>
            <person name="Laudet V."/>
            <person name="Schachter V."/>
            <person name="Quetier F."/>
            <person name="Saurin W."/>
            <person name="Scarpelli C."/>
            <person name="Wincker P."/>
            <person name="Lander E.S."/>
            <person name="Weissenbach J."/>
            <person name="Roest Crollius H."/>
        </authorList>
    </citation>
    <scope>NUCLEOTIDE SEQUENCE [LARGE SCALE GENOMIC DNA]</scope>
</reference>
<dbReference type="KEGG" id="tng:GSTEN00027460G001"/>